<dbReference type="EMBL" id="CP078093">
    <property type="protein sequence ID" value="QXM05960.1"/>
    <property type="molecule type" value="Genomic_DNA"/>
</dbReference>
<feature type="domain" description="HpcH/HpaI aldolase/citrate lyase" evidence="4">
    <location>
        <begin position="9"/>
        <end position="228"/>
    </location>
</feature>
<dbReference type="GO" id="GO:0016829">
    <property type="term" value="F:lyase activity"/>
    <property type="evidence" value="ECO:0007669"/>
    <property type="project" value="UniProtKB-KW"/>
</dbReference>
<keyword evidence="3" id="KW-0460">Magnesium</keyword>
<dbReference type="RefSeq" id="WP_218282657.1">
    <property type="nucleotide sequence ID" value="NZ_CP078093.1"/>
</dbReference>
<organism evidence="5 6">
    <name type="scientific">Crassaminicella indica</name>
    <dbReference type="NCBI Taxonomy" id="2855394"/>
    <lineage>
        <taxon>Bacteria</taxon>
        <taxon>Bacillati</taxon>
        <taxon>Bacillota</taxon>
        <taxon>Clostridia</taxon>
        <taxon>Eubacteriales</taxon>
        <taxon>Clostridiaceae</taxon>
        <taxon>Crassaminicella</taxon>
    </lineage>
</organism>
<dbReference type="PANTHER" id="PTHR32308">
    <property type="entry name" value="LYASE BETA SUBUNIT, PUTATIVE (AFU_ORTHOLOGUE AFUA_4G13030)-RELATED"/>
    <property type="match status" value="1"/>
</dbReference>
<gene>
    <name evidence="5" type="ORF">KVH43_11450</name>
</gene>
<reference evidence="5" key="1">
    <citation type="submission" date="2021-07" db="EMBL/GenBank/DDBJ databases">
        <title>Complete genome sequence of Crassaminicella sp. 143-21, isolated from a deep-sea hydrothermal vent.</title>
        <authorList>
            <person name="Li X."/>
        </authorList>
    </citation>
    <scope>NUCLEOTIDE SEQUENCE</scope>
    <source>
        <strain evidence="5">143-21</strain>
    </source>
</reference>
<protein>
    <submittedName>
        <fullName evidence="5">CoA ester lyase</fullName>
    </submittedName>
</protein>
<evidence type="ECO:0000256" key="3">
    <source>
        <dbReference type="ARBA" id="ARBA00022842"/>
    </source>
</evidence>
<keyword evidence="2" id="KW-0479">Metal-binding</keyword>
<evidence type="ECO:0000313" key="6">
    <source>
        <dbReference type="Proteomes" id="UP000886818"/>
    </source>
</evidence>
<evidence type="ECO:0000256" key="2">
    <source>
        <dbReference type="ARBA" id="ARBA00022723"/>
    </source>
</evidence>
<dbReference type="PIRSF" id="PIRSF015582">
    <property type="entry name" value="Cit_lyase_B"/>
    <property type="match status" value="1"/>
</dbReference>
<name>A0ABX8RDH8_9CLOT</name>
<comment type="cofactor">
    <cofactor evidence="1">
        <name>Mg(2+)</name>
        <dbReference type="ChEBI" id="CHEBI:18420"/>
    </cofactor>
</comment>
<evidence type="ECO:0000313" key="5">
    <source>
        <dbReference type="EMBL" id="QXM05960.1"/>
    </source>
</evidence>
<dbReference type="Proteomes" id="UP000886818">
    <property type="component" value="Chromosome"/>
</dbReference>
<dbReference type="InterPro" id="IPR005000">
    <property type="entry name" value="Aldolase/citrate-lyase_domain"/>
</dbReference>
<dbReference type="InterPro" id="IPR011206">
    <property type="entry name" value="Citrate_lyase_beta/mcl1/mcl2"/>
</dbReference>
<dbReference type="Pfam" id="PF03328">
    <property type="entry name" value="HpcH_HpaI"/>
    <property type="match status" value="1"/>
</dbReference>
<sequence length="304" mass="34681">MKRKEYLLRSILFVPTYKEKFIQKAIHTGADALILDLEDSVPEVYKQKGREIIKKYIDKGVFKNLQVFVRLNPIESKILLKDLKYVLHEDIDGFMLTKIRTAEDMIYYDKLITQLEIDKNIEAGHFTFMPLIETTLAIMNAYHIASASDRTIALTFGGEDFLNDLEGLHGNPPRCFDYPRAYIALAARAAGIKAIDTPYLAVNDTKGFIKEESVSFEMGFSGCLLLHPKQIALANQCFVPSPEEVQKSREIIKSIEEANKRGSGVAMLENKMIGPPMKKRAEKVLRIIELIEQKVKLEVMHEER</sequence>
<proteinExistence type="predicted"/>
<dbReference type="PANTHER" id="PTHR32308:SF1">
    <property type="entry name" value="HPCH_HPAI ALDOLASE_CITRATE LYASE DOMAIN-CONTAINING PROTEIN"/>
    <property type="match status" value="1"/>
</dbReference>
<evidence type="ECO:0000256" key="1">
    <source>
        <dbReference type="ARBA" id="ARBA00001946"/>
    </source>
</evidence>
<accession>A0ABX8RDH8</accession>
<evidence type="ECO:0000259" key="4">
    <source>
        <dbReference type="Pfam" id="PF03328"/>
    </source>
</evidence>
<keyword evidence="6" id="KW-1185">Reference proteome</keyword>
<keyword evidence="5" id="KW-0456">Lyase</keyword>